<feature type="transmembrane region" description="Helical" evidence="6">
    <location>
        <begin position="160"/>
        <end position="183"/>
    </location>
</feature>
<feature type="transmembrane region" description="Helical" evidence="6">
    <location>
        <begin position="416"/>
        <end position="437"/>
    </location>
</feature>
<feature type="transmembrane region" description="Helical" evidence="6">
    <location>
        <begin position="388"/>
        <end position="410"/>
    </location>
</feature>
<dbReference type="GO" id="GO:0042910">
    <property type="term" value="F:xenobiotic transmembrane transporter activity"/>
    <property type="evidence" value="ECO:0007669"/>
    <property type="project" value="InterPro"/>
</dbReference>
<comment type="subcellular location">
    <subcellularLocation>
        <location evidence="1">Membrane</location>
        <topology evidence="1">Multi-pass membrane protein</topology>
    </subcellularLocation>
</comment>
<evidence type="ECO:0000256" key="2">
    <source>
        <dbReference type="ARBA" id="ARBA00010199"/>
    </source>
</evidence>
<feature type="transmembrane region" description="Helical" evidence="6">
    <location>
        <begin position="233"/>
        <end position="253"/>
    </location>
</feature>
<comment type="caution">
    <text evidence="7">The sequence shown here is derived from an EMBL/GenBank/DDBJ whole genome shotgun (WGS) entry which is preliminary data.</text>
</comment>
<keyword evidence="8" id="KW-1185">Reference proteome</keyword>
<feature type="transmembrane region" description="Helical" evidence="6">
    <location>
        <begin position="317"/>
        <end position="336"/>
    </location>
</feature>
<feature type="transmembrane region" description="Helical" evidence="6">
    <location>
        <begin position="53"/>
        <end position="73"/>
    </location>
</feature>
<keyword evidence="3 6" id="KW-0812">Transmembrane</keyword>
<dbReference type="NCBIfam" id="TIGR00797">
    <property type="entry name" value="matE"/>
    <property type="match status" value="1"/>
</dbReference>
<dbReference type="InterPro" id="IPR002528">
    <property type="entry name" value="MATE_fam"/>
</dbReference>
<dbReference type="EMBL" id="JAYMYQ010000001">
    <property type="protein sequence ID" value="KAK7358168.1"/>
    <property type="molecule type" value="Genomic_DNA"/>
</dbReference>
<dbReference type="CDD" id="cd13132">
    <property type="entry name" value="MATE_eukaryotic"/>
    <property type="match status" value="1"/>
</dbReference>
<feature type="transmembrane region" description="Helical" evidence="6">
    <location>
        <begin position="356"/>
        <end position="381"/>
    </location>
</feature>
<keyword evidence="5 6" id="KW-0472">Membrane</keyword>
<dbReference type="GO" id="GO:0016020">
    <property type="term" value="C:membrane"/>
    <property type="evidence" value="ECO:0007669"/>
    <property type="project" value="UniProtKB-SubCell"/>
</dbReference>
<comment type="similarity">
    <text evidence="2 6">Belongs to the multi antimicrobial extrusion (MATE) (TC 2.A.66.1) family.</text>
</comment>
<proteinExistence type="inferred from homology"/>
<dbReference type="GO" id="GO:0015297">
    <property type="term" value="F:antiporter activity"/>
    <property type="evidence" value="ECO:0007669"/>
    <property type="project" value="InterPro"/>
</dbReference>
<reference evidence="7 8" key="1">
    <citation type="submission" date="2024-01" db="EMBL/GenBank/DDBJ databases">
        <title>The genomes of 5 underutilized Papilionoideae crops provide insights into root nodulation and disease resistanc.</title>
        <authorList>
            <person name="Jiang F."/>
        </authorList>
    </citation>
    <scope>NUCLEOTIDE SEQUENCE [LARGE SCALE GENOMIC DNA]</scope>
    <source>
        <strain evidence="7">LVBAO_FW01</strain>
        <tissue evidence="7">Leaves</tissue>
    </source>
</reference>
<evidence type="ECO:0000256" key="6">
    <source>
        <dbReference type="RuleBase" id="RU004914"/>
    </source>
</evidence>
<evidence type="ECO:0000256" key="1">
    <source>
        <dbReference type="ARBA" id="ARBA00004141"/>
    </source>
</evidence>
<gene>
    <name evidence="7" type="ORF">VNO77_00092</name>
</gene>
<accession>A0AAN9MTH6</accession>
<feature type="transmembrane region" description="Helical" evidence="6">
    <location>
        <begin position="131"/>
        <end position="148"/>
    </location>
</feature>
<evidence type="ECO:0000313" key="7">
    <source>
        <dbReference type="EMBL" id="KAK7358168.1"/>
    </source>
</evidence>
<dbReference type="GO" id="GO:1990961">
    <property type="term" value="P:xenobiotic detoxification by transmembrane export across the plasma membrane"/>
    <property type="evidence" value="ECO:0007669"/>
    <property type="project" value="InterPro"/>
</dbReference>
<dbReference type="PANTHER" id="PTHR11206">
    <property type="entry name" value="MULTIDRUG RESISTANCE PROTEIN"/>
    <property type="match status" value="1"/>
</dbReference>
<dbReference type="Proteomes" id="UP001367508">
    <property type="component" value="Unassembled WGS sequence"/>
</dbReference>
<feature type="transmembrane region" description="Helical" evidence="6">
    <location>
        <begin position="273"/>
        <end position="297"/>
    </location>
</feature>
<protein>
    <recommendedName>
        <fullName evidence="6">Protein DETOXIFICATION</fullName>
    </recommendedName>
    <alternativeName>
        <fullName evidence="6">Multidrug and toxic compound extrusion protein</fullName>
    </alternativeName>
</protein>
<feature type="transmembrane region" description="Helical" evidence="6">
    <location>
        <begin position="93"/>
        <end position="111"/>
    </location>
</feature>
<dbReference type="InterPro" id="IPR045069">
    <property type="entry name" value="MATE_euk"/>
</dbReference>
<sequence length="477" mass="52512">MRIRREEVVEEMKRQLRLAVPLFSVGILQYSLQTISVMFVGHLGTLPLSGVSIATSFASVTGFNLLMGLAAALDTFCGQSFGAGQYHMLGIHMQRSMLVVSVMSVFLAIIWANTEPILNAMHQDKAISKEAGSYACFMIPSLFAYGFLQCILKFLQTQNIAFPMVLTSGIAALLHVFLCWVLVFKSSLGSRGAALSNSICYWVNAILIFMYVKFSSSCKQSWTGFSRRAMHNLLDFLKLAIPSAFMLCLKVWAFELMVLMSGLLPNPALETSVLSICLNTFCLAWMIPFGFSAAVSIRVSNELGAGNSQAASLAVRVVLSIAFIEGIFLILIMILLRNVWGHVYSDDKQVIRYVSAVMPILAISSFLDGIQSALSGILAGCGWQKIGAYVNLGSFYLVGVPCAAVLAFLLHMKAKGFWLGIISAFIVQVLFYMVITFQTNWEEEARKAQSRVERSTISSTTTIRDSLLPYQTLEQTP</sequence>
<dbReference type="Pfam" id="PF01554">
    <property type="entry name" value="MatE"/>
    <property type="match status" value="2"/>
</dbReference>
<feature type="transmembrane region" description="Helical" evidence="6">
    <location>
        <begin position="20"/>
        <end position="41"/>
    </location>
</feature>
<dbReference type="AlphaFoldDB" id="A0AAN9MTH6"/>
<organism evidence="7 8">
    <name type="scientific">Canavalia gladiata</name>
    <name type="common">Sword bean</name>
    <name type="synonym">Dolichos gladiatus</name>
    <dbReference type="NCBI Taxonomy" id="3824"/>
    <lineage>
        <taxon>Eukaryota</taxon>
        <taxon>Viridiplantae</taxon>
        <taxon>Streptophyta</taxon>
        <taxon>Embryophyta</taxon>
        <taxon>Tracheophyta</taxon>
        <taxon>Spermatophyta</taxon>
        <taxon>Magnoliopsida</taxon>
        <taxon>eudicotyledons</taxon>
        <taxon>Gunneridae</taxon>
        <taxon>Pentapetalae</taxon>
        <taxon>rosids</taxon>
        <taxon>fabids</taxon>
        <taxon>Fabales</taxon>
        <taxon>Fabaceae</taxon>
        <taxon>Papilionoideae</taxon>
        <taxon>50 kb inversion clade</taxon>
        <taxon>NPAAA clade</taxon>
        <taxon>indigoferoid/millettioid clade</taxon>
        <taxon>Phaseoleae</taxon>
        <taxon>Canavalia</taxon>
    </lineage>
</organism>
<keyword evidence="4 6" id="KW-1133">Transmembrane helix</keyword>
<evidence type="ECO:0000256" key="4">
    <source>
        <dbReference type="ARBA" id="ARBA00022989"/>
    </source>
</evidence>
<name>A0AAN9MTH6_CANGL</name>
<feature type="transmembrane region" description="Helical" evidence="6">
    <location>
        <begin position="195"/>
        <end position="212"/>
    </location>
</feature>
<evidence type="ECO:0000256" key="5">
    <source>
        <dbReference type="ARBA" id="ARBA00023136"/>
    </source>
</evidence>
<evidence type="ECO:0000256" key="3">
    <source>
        <dbReference type="ARBA" id="ARBA00022692"/>
    </source>
</evidence>
<evidence type="ECO:0000313" key="8">
    <source>
        <dbReference type="Proteomes" id="UP001367508"/>
    </source>
</evidence>